<evidence type="ECO:0000313" key="1">
    <source>
        <dbReference type="EMBL" id="GAA5112988.1"/>
    </source>
</evidence>
<comment type="caution">
    <text evidence="1">The sequence shown here is derived from an EMBL/GenBank/DDBJ whole genome shotgun (WGS) entry which is preliminary data.</text>
</comment>
<dbReference type="Proteomes" id="UP001500804">
    <property type="component" value="Unassembled WGS sequence"/>
</dbReference>
<keyword evidence="2" id="KW-1185">Reference proteome</keyword>
<accession>A0ABP9NAP8</accession>
<evidence type="ECO:0000313" key="2">
    <source>
        <dbReference type="Proteomes" id="UP001500804"/>
    </source>
</evidence>
<name>A0ABP9NAP8_9PSEU</name>
<protein>
    <submittedName>
        <fullName evidence="1">Uncharacterized protein</fullName>
    </submittedName>
</protein>
<dbReference type="RefSeq" id="WP_345603362.1">
    <property type="nucleotide sequence ID" value="NZ_BAABJO010000003.1"/>
</dbReference>
<dbReference type="EMBL" id="BAABJO010000003">
    <property type="protein sequence ID" value="GAA5112988.1"/>
    <property type="molecule type" value="Genomic_DNA"/>
</dbReference>
<proteinExistence type="predicted"/>
<reference evidence="2" key="1">
    <citation type="journal article" date="2019" name="Int. J. Syst. Evol. Microbiol.">
        <title>The Global Catalogue of Microorganisms (GCM) 10K type strain sequencing project: providing services to taxonomists for standard genome sequencing and annotation.</title>
        <authorList>
            <consortium name="The Broad Institute Genomics Platform"/>
            <consortium name="The Broad Institute Genome Sequencing Center for Infectious Disease"/>
            <person name="Wu L."/>
            <person name="Ma J."/>
        </authorList>
    </citation>
    <scope>NUCLEOTIDE SEQUENCE [LARGE SCALE GENOMIC DNA]</scope>
    <source>
        <strain evidence="2">JCM 18302</strain>
    </source>
</reference>
<sequence>MRDIRLLHRENERLQHFSDEARVVVSEPLVDLAGLWREISPGSAVVVQPGDDLEVSFGPQAS</sequence>
<organism evidence="1 2">
    <name type="scientific">Pseudonocardia adelaidensis</name>
    <dbReference type="NCBI Taxonomy" id="648754"/>
    <lineage>
        <taxon>Bacteria</taxon>
        <taxon>Bacillati</taxon>
        <taxon>Actinomycetota</taxon>
        <taxon>Actinomycetes</taxon>
        <taxon>Pseudonocardiales</taxon>
        <taxon>Pseudonocardiaceae</taxon>
        <taxon>Pseudonocardia</taxon>
    </lineage>
</organism>
<gene>
    <name evidence="1" type="ORF">GCM10023320_07910</name>
</gene>